<keyword evidence="2" id="KW-0813">Transport</keyword>
<dbReference type="EMBL" id="BJYM01000019">
    <property type="protein sequence ID" value="GEN89137.1"/>
    <property type="molecule type" value="Genomic_DNA"/>
</dbReference>
<evidence type="ECO:0000256" key="7">
    <source>
        <dbReference type="SAM" id="Phobius"/>
    </source>
</evidence>
<evidence type="ECO:0000313" key="9">
    <source>
        <dbReference type="EMBL" id="GEN89137.1"/>
    </source>
</evidence>
<evidence type="ECO:0000313" key="10">
    <source>
        <dbReference type="Proteomes" id="UP000321558"/>
    </source>
</evidence>
<reference evidence="9 10" key="1">
    <citation type="submission" date="2019-07" db="EMBL/GenBank/DDBJ databases">
        <title>Whole genome shotgun sequence of Oceanobacillus sojae NBRC 105379.</title>
        <authorList>
            <person name="Hosoyama A."/>
            <person name="Uohara A."/>
            <person name="Ohji S."/>
            <person name="Ichikawa N."/>
        </authorList>
    </citation>
    <scope>NUCLEOTIDE SEQUENCE [LARGE SCALE GENOMIC DNA]</scope>
    <source>
        <strain evidence="9 10">NBRC 105379</strain>
    </source>
</reference>
<evidence type="ECO:0000256" key="5">
    <source>
        <dbReference type="ARBA" id="ARBA00022989"/>
    </source>
</evidence>
<dbReference type="RefSeq" id="WP_186813709.1">
    <property type="nucleotide sequence ID" value="NZ_BJYM01000019.1"/>
</dbReference>
<dbReference type="CDD" id="cd06173">
    <property type="entry name" value="MFS_MefA_like"/>
    <property type="match status" value="1"/>
</dbReference>
<dbReference type="Proteomes" id="UP000321558">
    <property type="component" value="Unassembled WGS sequence"/>
</dbReference>
<name>A0A511ZNZ5_9BACI</name>
<dbReference type="InterPro" id="IPR001958">
    <property type="entry name" value="Tet-R_TetA/multi-R_MdtG-like"/>
</dbReference>
<feature type="transmembrane region" description="Helical" evidence="7">
    <location>
        <begin position="47"/>
        <end position="66"/>
    </location>
</feature>
<dbReference type="PROSITE" id="PS50850">
    <property type="entry name" value="MFS"/>
    <property type="match status" value="1"/>
</dbReference>
<proteinExistence type="predicted"/>
<feature type="transmembrane region" description="Helical" evidence="7">
    <location>
        <begin position="21"/>
        <end position="41"/>
    </location>
</feature>
<feature type="transmembrane region" description="Helical" evidence="7">
    <location>
        <begin position="145"/>
        <end position="164"/>
    </location>
</feature>
<evidence type="ECO:0000256" key="4">
    <source>
        <dbReference type="ARBA" id="ARBA00022692"/>
    </source>
</evidence>
<feature type="transmembrane region" description="Helical" evidence="7">
    <location>
        <begin position="78"/>
        <end position="98"/>
    </location>
</feature>
<dbReference type="GO" id="GO:0022857">
    <property type="term" value="F:transmembrane transporter activity"/>
    <property type="evidence" value="ECO:0007669"/>
    <property type="project" value="InterPro"/>
</dbReference>
<sequence length="409" mass="45258">MYNFQILKKEPKYQIIFWSSVLNGIGGRFAQVGSFALLYLLTESGAALGLLMALLVLPTIIFAPISGYLADRFYKAKLLFWTDLLRAPFALLPIWATMTEELGLLYLSTFIIASGQAIYNPVRFSIIPDIVEKRNLVSVNGLEQNIVGITLVFGSLLGGIIAFISNMHVLFIFHAAFLMLAAILIWRLTKSNTAKSSKMEVAESSLKKSRFLIVRVALLRVFLMVMLLMPLANGVDNVIFNLIALEVFDKGDLGVGLIYSALGIGFVLSSTIVKWIRRKYIAIGVVMILLEGAGHILLSQSFFFIQALALAILITFVGGISNICFDTVLMKILPASKRGFLFGTLSMFQNSSMGIAMIGAGFLTEWLPPLQTSFLVGVTYIAFALAFMLVFRSVNFRTSIRKLKRLDIK</sequence>
<dbReference type="GO" id="GO:0005886">
    <property type="term" value="C:plasma membrane"/>
    <property type="evidence" value="ECO:0007669"/>
    <property type="project" value="UniProtKB-SubCell"/>
</dbReference>
<dbReference type="PANTHER" id="PTHR43266">
    <property type="entry name" value="MACROLIDE-EFFLUX PROTEIN"/>
    <property type="match status" value="1"/>
</dbReference>
<dbReference type="PRINTS" id="PR01035">
    <property type="entry name" value="TCRTETA"/>
</dbReference>
<feature type="domain" description="Major facilitator superfamily (MFS) profile" evidence="8">
    <location>
        <begin position="1"/>
        <end position="396"/>
    </location>
</feature>
<organism evidence="9 10">
    <name type="scientific">Oceanobacillus sojae</name>
    <dbReference type="NCBI Taxonomy" id="582851"/>
    <lineage>
        <taxon>Bacteria</taxon>
        <taxon>Bacillati</taxon>
        <taxon>Bacillota</taxon>
        <taxon>Bacilli</taxon>
        <taxon>Bacillales</taxon>
        <taxon>Bacillaceae</taxon>
        <taxon>Oceanobacillus</taxon>
    </lineage>
</organism>
<evidence type="ECO:0000259" key="8">
    <source>
        <dbReference type="PROSITE" id="PS50850"/>
    </source>
</evidence>
<feature type="transmembrane region" description="Helical" evidence="7">
    <location>
        <begin position="280"/>
        <end position="298"/>
    </location>
</feature>
<dbReference type="InterPro" id="IPR011701">
    <property type="entry name" value="MFS"/>
</dbReference>
<keyword evidence="4 7" id="KW-0812">Transmembrane</keyword>
<evidence type="ECO:0000256" key="6">
    <source>
        <dbReference type="ARBA" id="ARBA00023136"/>
    </source>
</evidence>
<feature type="transmembrane region" description="Helical" evidence="7">
    <location>
        <begin position="304"/>
        <end position="328"/>
    </location>
</feature>
<keyword evidence="10" id="KW-1185">Reference proteome</keyword>
<keyword evidence="3" id="KW-1003">Cell membrane</keyword>
<feature type="transmembrane region" description="Helical" evidence="7">
    <location>
        <begin position="374"/>
        <end position="394"/>
    </location>
</feature>
<dbReference type="Gene3D" id="1.20.1250.20">
    <property type="entry name" value="MFS general substrate transporter like domains"/>
    <property type="match status" value="1"/>
</dbReference>
<dbReference type="InterPro" id="IPR020846">
    <property type="entry name" value="MFS_dom"/>
</dbReference>
<evidence type="ECO:0000256" key="1">
    <source>
        <dbReference type="ARBA" id="ARBA00004651"/>
    </source>
</evidence>
<keyword evidence="5 7" id="KW-1133">Transmembrane helix</keyword>
<dbReference type="SUPFAM" id="SSF103473">
    <property type="entry name" value="MFS general substrate transporter"/>
    <property type="match status" value="1"/>
</dbReference>
<gene>
    <name evidence="9" type="ORF">OSO01_38760</name>
</gene>
<feature type="transmembrane region" description="Helical" evidence="7">
    <location>
        <begin position="170"/>
        <end position="189"/>
    </location>
</feature>
<comment type="caution">
    <text evidence="9">The sequence shown here is derived from an EMBL/GenBank/DDBJ whole genome shotgun (WGS) entry which is preliminary data.</text>
</comment>
<evidence type="ECO:0000256" key="3">
    <source>
        <dbReference type="ARBA" id="ARBA00022475"/>
    </source>
</evidence>
<dbReference type="InterPro" id="IPR036259">
    <property type="entry name" value="MFS_trans_sf"/>
</dbReference>
<keyword evidence="6 7" id="KW-0472">Membrane</keyword>
<evidence type="ECO:0000256" key="2">
    <source>
        <dbReference type="ARBA" id="ARBA00022448"/>
    </source>
</evidence>
<feature type="transmembrane region" description="Helical" evidence="7">
    <location>
        <begin position="210"/>
        <end position="233"/>
    </location>
</feature>
<dbReference type="PANTHER" id="PTHR43266:SF7">
    <property type="entry name" value="TRANSPORTER, PUTATIVE-RELATED"/>
    <property type="match status" value="1"/>
</dbReference>
<dbReference type="Pfam" id="PF07690">
    <property type="entry name" value="MFS_1"/>
    <property type="match status" value="1"/>
</dbReference>
<dbReference type="AlphaFoldDB" id="A0A511ZNZ5"/>
<feature type="transmembrane region" description="Helical" evidence="7">
    <location>
        <begin position="253"/>
        <end position="273"/>
    </location>
</feature>
<feature type="transmembrane region" description="Helical" evidence="7">
    <location>
        <begin position="104"/>
        <end position="124"/>
    </location>
</feature>
<protein>
    <submittedName>
        <fullName evidence="9">MFS transporter</fullName>
    </submittedName>
</protein>
<accession>A0A511ZNZ5</accession>
<feature type="transmembrane region" description="Helical" evidence="7">
    <location>
        <begin position="340"/>
        <end position="362"/>
    </location>
</feature>
<comment type="subcellular location">
    <subcellularLocation>
        <location evidence="1">Cell membrane</location>
        <topology evidence="1">Multi-pass membrane protein</topology>
    </subcellularLocation>
</comment>